<evidence type="ECO:0000313" key="3">
    <source>
        <dbReference type="EMBL" id="MEQ2592633.1"/>
    </source>
</evidence>
<organism evidence="3 4">
    <name type="scientific">Coprococcus aceti</name>
    <dbReference type="NCBI Taxonomy" id="2981786"/>
    <lineage>
        <taxon>Bacteria</taxon>
        <taxon>Bacillati</taxon>
        <taxon>Bacillota</taxon>
        <taxon>Clostridia</taxon>
        <taxon>Lachnospirales</taxon>
        <taxon>Lachnospiraceae</taxon>
        <taxon>Coprococcus</taxon>
    </lineage>
</organism>
<feature type="region of interest" description="Disordered" evidence="1">
    <location>
        <begin position="537"/>
        <end position="616"/>
    </location>
</feature>
<feature type="compositionally biased region" description="Polar residues" evidence="1">
    <location>
        <begin position="62"/>
        <end position="75"/>
    </location>
</feature>
<feature type="compositionally biased region" description="Low complexity" evidence="1">
    <location>
        <begin position="601"/>
        <end position="616"/>
    </location>
</feature>
<reference evidence="3 4" key="1">
    <citation type="submission" date="2024-04" db="EMBL/GenBank/DDBJ databases">
        <title>Human intestinal bacterial collection.</title>
        <authorList>
            <person name="Pauvert C."/>
            <person name="Hitch T.C.A."/>
            <person name="Clavel T."/>
        </authorList>
    </citation>
    <scope>NUCLEOTIDE SEQUENCE [LARGE SCALE GENOMIC DNA]</scope>
    <source>
        <strain evidence="3 4">CLA-AA-H181</strain>
    </source>
</reference>
<comment type="caution">
    <text evidence="3">The sequence shown here is derived from an EMBL/GenBank/DDBJ whole genome shotgun (WGS) entry which is preliminary data.</text>
</comment>
<dbReference type="InterPro" id="IPR025584">
    <property type="entry name" value="Cthe_2159"/>
</dbReference>
<dbReference type="Pfam" id="PF14262">
    <property type="entry name" value="Cthe_2159"/>
    <property type="match status" value="1"/>
</dbReference>
<keyword evidence="4" id="KW-1185">Reference proteome</keyword>
<accession>A0ABV1IB76</accession>
<dbReference type="PROSITE" id="PS51257">
    <property type="entry name" value="PROKAR_LIPOPROTEIN"/>
    <property type="match status" value="1"/>
</dbReference>
<protein>
    <submittedName>
        <fullName evidence="3">Carbohydrate-binding domain-containing protein</fullName>
    </submittedName>
</protein>
<feature type="signal peptide" evidence="2">
    <location>
        <begin position="1"/>
        <end position="31"/>
    </location>
</feature>
<evidence type="ECO:0000256" key="1">
    <source>
        <dbReference type="SAM" id="MobiDB-lite"/>
    </source>
</evidence>
<gene>
    <name evidence="3" type="ORF">AAAU18_06840</name>
</gene>
<keyword evidence="2" id="KW-0732">Signal</keyword>
<name>A0ABV1IB76_9FIRM</name>
<dbReference type="RefSeq" id="WP_349093019.1">
    <property type="nucleotide sequence ID" value="NZ_JBBNGJ010000004.1"/>
</dbReference>
<feature type="compositionally biased region" description="Polar residues" evidence="1">
    <location>
        <begin position="591"/>
        <end position="600"/>
    </location>
</feature>
<evidence type="ECO:0000313" key="4">
    <source>
        <dbReference type="Proteomes" id="UP001494672"/>
    </source>
</evidence>
<dbReference type="EMBL" id="JBBNGJ010000004">
    <property type="protein sequence ID" value="MEQ2592633.1"/>
    <property type="molecule type" value="Genomic_DNA"/>
</dbReference>
<proteinExistence type="predicted"/>
<feature type="chain" id="PRO_5046632022" evidence="2">
    <location>
        <begin position="32"/>
        <end position="616"/>
    </location>
</feature>
<feature type="region of interest" description="Disordered" evidence="1">
    <location>
        <begin position="35"/>
        <end position="75"/>
    </location>
</feature>
<feature type="compositionally biased region" description="Low complexity" evidence="1">
    <location>
        <begin position="35"/>
        <end position="54"/>
    </location>
</feature>
<dbReference type="Proteomes" id="UP001494672">
    <property type="component" value="Unassembled WGS sequence"/>
</dbReference>
<sequence length="616" mass="63041">MRKNKYMRHIAGIRKCLAIGLTAAMCMAMLAGCSTSQSTSSTSDTEVTSDVSTETDADKESPNGSADAENTSVKTEMTVEEMQAAIDEAMSDAAIDITDMFTKRDLAGNYDESEAVKITLSGKTAACNSSNVQIEDGVVTIKAAGVYVLSGTLTDGTIVVDAGDDDKVQLVLDGVSIMAADYAAIYAKNADKVFVTLAEGAGNSLTVSGDYVQTDDNNVDAVIFAKCDLTLNGTGSLTVKDTTGHGIVSKDDLVVTGGTYTIDSQDHCLNGKDSVRIADGTFNLSCDEDGIHAGNDDQQDGYVYIEGGDINISVGDDAIHAEGLLIITGGDIDVSKSCEGVEGDKILVTGGDIDVISSDDGFNAAGGSSGSGDNHDGFGGGPGMGGVDMDADNDAYILITGGTININANGDGIDSNGYIGITGGSVHVLGPSDNGNGAMDYGICAAITGGGIVAVGGSGMAQGFGDESTQCSALVNFDEWIDAGETITLTDSDGKEVLSYKADKKFNSVVISTSDMKQGETYTLTVGDQSSTFTLDDITYSEGSGGMQRPGGNLDNGGMQRPGGNSDDGNMQRPGGNSDDGNMQRPDGDSDNGQNDSANGSSQNKDNSSSSDSMSI</sequence>
<evidence type="ECO:0000256" key="2">
    <source>
        <dbReference type="SAM" id="SignalP"/>
    </source>
</evidence>